<protein>
    <submittedName>
        <fullName evidence="3">Uncharacterized protein</fullName>
    </submittedName>
</protein>
<accession>A0A0C2GHL1</accession>
<name>A0A0C2GHL1_9BILA</name>
<keyword evidence="4" id="KW-1185">Reference proteome</keyword>
<feature type="region of interest" description="Disordered" evidence="2">
    <location>
        <begin position="206"/>
        <end position="232"/>
    </location>
</feature>
<dbReference type="OrthoDB" id="5941342at2759"/>
<evidence type="ECO:0000313" key="4">
    <source>
        <dbReference type="Proteomes" id="UP000054047"/>
    </source>
</evidence>
<gene>
    <name evidence="3" type="ORF">ANCDUO_09057</name>
</gene>
<feature type="region of interest" description="Disordered" evidence="2">
    <location>
        <begin position="1"/>
        <end position="21"/>
    </location>
</feature>
<evidence type="ECO:0000256" key="1">
    <source>
        <dbReference type="SAM" id="Coils"/>
    </source>
</evidence>
<keyword evidence="1" id="KW-0175">Coiled coil</keyword>
<dbReference type="Proteomes" id="UP000054047">
    <property type="component" value="Unassembled WGS sequence"/>
</dbReference>
<proteinExistence type="predicted"/>
<evidence type="ECO:0000256" key="2">
    <source>
        <dbReference type="SAM" id="MobiDB-lite"/>
    </source>
</evidence>
<feature type="compositionally biased region" description="Basic and acidic residues" evidence="2">
    <location>
        <begin position="1"/>
        <end position="14"/>
    </location>
</feature>
<feature type="compositionally biased region" description="Basic and acidic residues" evidence="2">
    <location>
        <begin position="219"/>
        <end position="232"/>
    </location>
</feature>
<dbReference type="AlphaFoldDB" id="A0A0C2GHL1"/>
<organism evidence="3 4">
    <name type="scientific">Ancylostoma duodenale</name>
    <dbReference type="NCBI Taxonomy" id="51022"/>
    <lineage>
        <taxon>Eukaryota</taxon>
        <taxon>Metazoa</taxon>
        <taxon>Ecdysozoa</taxon>
        <taxon>Nematoda</taxon>
        <taxon>Chromadorea</taxon>
        <taxon>Rhabditida</taxon>
        <taxon>Rhabditina</taxon>
        <taxon>Rhabditomorpha</taxon>
        <taxon>Strongyloidea</taxon>
        <taxon>Ancylostomatidae</taxon>
        <taxon>Ancylostomatinae</taxon>
        <taxon>Ancylostoma</taxon>
    </lineage>
</organism>
<feature type="compositionally biased region" description="Polar residues" evidence="2">
    <location>
        <begin position="206"/>
        <end position="218"/>
    </location>
</feature>
<evidence type="ECO:0000313" key="3">
    <source>
        <dbReference type="EMBL" id="KIH60680.1"/>
    </source>
</evidence>
<reference evidence="3 4" key="1">
    <citation type="submission" date="2013-12" db="EMBL/GenBank/DDBJ databases">
        <title>Draft genome of the parsitic nematode Ancylostoma duodenale.</title>
        <authorList>
            <person name="Mitreva M."/>
        </authorList>
    </citation>
    <scope>NUCLEOTIDE SEQUENCE [LARGE SCALE GENOMIC DNA]</scope>
    <source>
        <strain evidence="3 4">Zhejiang</strain>
    </source>
</reference>
<feature type="coiled-coil region" evidence="1">
    <location>
        <begin position="235"/>
        <end position="297"/>
    </location>
</feature>
<dbReference type="EMBL" id="KN730749">
    <property type="protein sequence ID" value="KIH60680.1"/>
    <property type="molecule type" value="Genomic_DNA"/>
</dbReference>
<sequence>MALKQLRDKEKPKNESTSALPTVVEVQERVIVQESTQTAVAQQQEQEEDLEKLRNSVKELELENRLSRELNTEYNHTMLEMEKEVIALKAQITTLRGESDHFEMELKLHEMLEEELEKELSEARVKNQARGRIGYQAIGCYVNICSICPFQELTEAMQAHEHTLENLSDQVNGDMVKGEESVKELMEEISELRERNKRLNEELAVSSQQVAASETALQQERENSSELDRAHSEEVRALSISLEDARRTISDVEERLSQAESSLADSRSTVEELRRAADEKTMEVQQLQREIVKYKEAENVQNISNTNPIQTTYFCTGTTRKSRKMCFLIRNPLHLRDFKNLLCSTSTLEHPVLVPEKGFLFIQSY</sequence>